<reference evidence="3" key="1">
    <citation type="submission" date="2021-01" db="EMBL/GenBank/DDBJ databases">
        <title>Caligus Genome Assembly.</title>
        <authorList>
            <person name="Gallardo-Escarate C."/>
        </authorList>
    </citation>
    <scope>NUCLEOTIDE SEQUENCE [LARGE SCALE GENOMIC DNA]</scope>
</reference>
<keyword evidence="3" id="KW-1185">Reference proteome</keyword>
<evidence type="ECO:0000313" key="3">
    <source>
        <dbReference type="Proteomes" id="UP000595437"/>
    </source>
</evidence>
<gene>
    <name evidence="2" type="ORF">FKW44_005965</name>
</gene>
<keyword evidence="1" id="KW-0732">Signal</keyword>
<evidence type="ECO:0000256" key="1">
    <source>
        <dbReference type="SAM" id="SignalP"/>
    </source>
</evidence>
<feature type="signal peptide" evidence="1">
    <location>
        <begin position="1"/>
        <end position="21"/>
    </location>
</feature>
<accession>A0A7T8QSH8</accession>
<dbReference type="EMBL" id="CP045893">
    <property type="protein sequence ID" value="QQP53464.1"/>
    <property type="molecule type" value="Genomic_DNA"/>
</dbReference>
<name>A0A7T8QSH8_CALRO</name>
<protein>
    <submittedName>
        <fullName evidence="2">Uncharacterized protein</fullName>
    </submittedName>
</protein>
<proteinExistence type="predicted"/>
<organism evidence="2 3">
    <name type="scientific">Caligus rogercresseyi</name>
    <name type="common">Sea louse</name>
    <dbReference type="NCBI Taxonomy" id="217165"/>
    <lineage>
        <taxon>Eukaryota</taxon>
        <taxon>Metazoa</taxon>
        <taxon>Ecdysozoa</taxon>
        <taxon>Arthropoda</taxon>
        <taxon>Crustacea</taxon>
        <taxon>Multicrustacea</taxon>
        <taxon>Hexanauplia</taxon>
        <taxon>Copepoda</taxon>
        <taxon>Siphonostomatoida</taxon>
        <taxon>Caligidae</taxon>
        <taxon>Caligus</taxon>
    </lineage>
</organism>
<evidence type="ECO:0000313" key="2">
    <source>
        <dbReference type="EMBL" id="QQP53464.1"/>
    </source>
</evidence>
<feature type="chain" id="PRO_5031505265" evidence="1">
    <location>
        <begin position="22"/>
        <end position="230"/>
    </location>
</feature>
<dbReference type="OrthoDB" id="8251490at2759"/>
<dbReference type="Proteomes" id="UP000595437">
    <property type="component" value="Chromosome 4"/>
</dbReference>
<dbReference type="AlphaFoldDB" id="A0A7T8QSH8"/>
<sequence length="230" mass="26227">MKRFSSLAAPLLLLAISMVSAQELDSELTEMEADPRLFFVNFTSSLIQVNATLLAYGLLLLAFLELVLSPSITCTSSPKTLHPMMPMEAVTLNITTTTTPGNPEHLSYSQGHSGHYDLTHDFSFLLYTTLFFFEVYEKFDYNDLECQKRLICEVMKEPDYYGNAAQKFKNGFQYAKYLEVLNLPDDMRELLDEYMDANTRADQSKECSEFFDCPYSIKDSVKRNISGNDL</sequence>